<evidence type="ECO:0000313" key="1">
    <source>
        <dbReference type="EMBL" id="SFA41482.1"/>
    </source>
</evidence>
<dbReference type="EMBL" id="FOJM01000002">
    <property type="protein sequence ID" value="SFA41482.1"/>
    <property type="molecule type" value="Genomic_DNA"/>
</dbReference>
<protein>
    <submittedName>
        <fullName evidence="1">Uncharacterized protein</fullName>
    </submittedName>
</protein>
<gene>
    <name evidence="1" type="ORF">SAMN04488511_102331</name>
</gene>
<evidence type="ECO:0000313" key="2">
    <source>
        <dbReference type="Proteomes" id="UP000198836"/>
    </source>
</evidence>
<sequence length="244" mass="28228">MTTIIKPVTLDKPVDSQIVNAVRYKTHIEMLSPDRTVTKNDTQLNIFKVKNFMIYQVPIYMGKPNTKNTEKETVTEVEITDSVTNYSYFIQKMGDKNAYYFQLGNIEQMQKDQDSKLLGNYIGNREAMFHGNNFVKISIEQVEADNVEIIRYVPKRKLDDSYCDSTYIYLKNTPNENIYSIAPKLEEVTGKTAIKAVMMFNDKKDALGQVIAPRRQIYIEISVHHLELPKSVLKMVEKVKSQNH</sequence>
<dbReference type="Proteomes" id="UP000198836">
    <property type="component" value="Unassembled WGS sequence"/>
</dbReference>
<keyword evidence="2" id="KW-1185">Reference proteome</keyword>
<dbReference type="AlphaFoldDB" id="A0A1I0SPS7"/>
<accession>A0A1I0SPS7</accession>
<reference evidence="2" key="1">
    <citation type="submission" date="2016-10" db="EMBL/GenBank/DDBJ databases">
        <authorList>
            <person name="Varghese N."/>
            <person name="Submissions S."/>
        </authorList>
    </citation>
    <scope>NUCLEOTIDE SEQUENCE [LARGE SCALE GENOMIC DNA]</scope>
    <source>
        <strain evidence="2">DSM 18130</strain>
    </source>
</reference>
<dbReference type="RefSeq" id="WP_159435193.1">
    <property type="nucleotide sequence ID" value="NZ_FOJM01000002.1"/>
</dbReference>
<dbReference type="OrthoDB" id="10018392at2"/>
<name>A0A1I0SPS7_9SPHI</name>
<proteinExistence type="predicted"/>
<organism evidence="1 2">
    <name type="scientific">Pedobacter suwonensis</name>
    <dbReference type="NCBI Taxonomy" id="332999"/>
    <lineage>
        <taxon>Bacteria</taxon>
        <taxon>Pseudomonadati</taxon>
        <taxon>Bacteroidota</taxon>
        <taxon>Sphingobacteriia</taxon>
        <taxon>Sphingobacteriales</taxon>
        <taxon>Sphingobacteriaceae</taxon>
        <taxon>Pedobacter</taxon>
    </lineage>
</organism>
<dbReference type="STRING" id="332999.SAMN04488511_102331"/>